<dbReference type="PANTHER" id="PTHR47869:SF2">
    <property type="entry name" value="OS03G0410700 PROTEIN"/>
    <property type="match status" value="1"/>
</dbReference>
<organism evidence="1 2">
    <name type="scientific">Nicotiana sylvestris</name>
    <name type="common">Wood tobacco</name>
    <name type="synonym">South American tobacco</name>
    <dbReference type="NCBI Taxonomy" id="4096"/>
    <lineage>
        <taxon>Eukaryota</taxon>
        <taxon>Viridiplantae</taxon>
        <taxon>Streptophyta</taxon>
        <taxon>Embryophyta</taxon>
        <taxon>Tracheophyta</taxon>
        <taxon>Spermatophyta</taxon>
        <taxon>Magnoliopsida</taxon>
        <taxon>eudicotyledons</taxon>
        <taxon>Gunneridae</taxon>
        <taxon>Pentapetalae</taxon>
        <taxon>asterids</taxon>
        <taxon>lamiids</taxon>
        <taxon>Solanales</taxon>
        <taxon>Solanaceae</taxon>
        <taxon>Nicotianoideae</taxon>
        <taxon>Nicotianeae</taxon>
        <taxon>Nicotiana</taxon>
    </lineage>
</organism>
<dbReference type="RefSeq" id="XP_009800389.1">
    <property type="nucleotide sequence ID" value="XM_009802087.1"/>
</dbReference>
<proteinExistence type="predicted"/>
<reference evidence="2" key="2">
    <citation type="submission" date="2025-08" db="UniProtKB">
        <authorList>
            <consortium name="RefSeq"/>
        </authorList>
    </citation>
    <scope>IDENTIFICATION</scope>
    <source>
        <tissue evidence="2">Leaf</tissue>
    </source>
</reference>
<dbReference type="Gene3D" id="3.40.50.720">
    <property type="entry name" value="NAD(P)-binding Rossmann-like Domain"/>
    <property type="match status" value="1"/>
</dbReference>
<evidence type="ECO:0000313" key="2">
    <source>
        <dbReference type="RefSeq" id="XP_009800389.1"/>
    </source>
</evidence>
<gene>
    <name evidence="2" type="primary">LOC104246293</name>
</gene>
<evidence type="ECO:0000313" key="1">
    <source>
        <dbReference type="Proteomes" id="UP000189701"/>
    </source>
</evidence>
<sequence>MASSALSLSVHQPNSQFISPCLQCRKIWKNNPSSFFFSDGDYKRSVTCFSSKKKIGFMDQILDYIEGGPKLRKWYGAPDLLPKDGSLSKENESTEEDEVRDAVLVTDGDNEIGQLVILSLIIKRTRIKALVKDKRVAMEAFGTYVEEGFISNIESWKGLQHVILLSQLSVYRGSSGVQAIVTANARKMAEQDESLVMASGVPYTIIRAGLLVNAPGGNQGFNFKEGCASQGKLSKEDAAFICVEAFDTVPQKGLIFEVVNGEDKVMDWKECFATLIEKSEL</sequence>
<name>A0A1U7YMB3_NICSY</name>
<reference evidence="1" key="1">
    <citation type="journal article" date="2013" name="Genome Biol.">
        <title>Reference genomes and transcriptomes of Nicotiana sylvestris and Nicotiana tomentosiformis.</title>
        <authorList>
            <person name="Sierro N."/>
            <person name="Battey J.N."/>
            <person name="Ouadi S."/>
            <person name="Bovet L."/>
            <person name="Goepfert S."/>
            <person name="Bakaher N."/>
            <person name="Peitsch M.C."/>
            <person name="Ivanov N.V."/>
        </authorList>
    </citation>
    <scope>NUCLEOTIDE SEQUENCE [LARGE SCALE GENOMIC DNA]</scope>
</reference>
<dbReference type="GO" id="GO:0009507">
    <property type="term" value="C:chloroplast"/>
    <property type="evidence" value="ECO:0007669"/>
    <property type="project" value="TreeGrafter"/>
</dbReference>
<dbReference type="AlphaFoldDB" id="A0A1U7YMB3"/>
<dbReference type="PANTHER" id="PTHR47869">
    <property type="entry name" value="OS03G0410700 PROTEIN"/>
    <property type="match status" value="1"/>
</dbReference>
<protein>
    <submittedName>
        <fullName evidence="2">Uncharacterized protein LOC104246293 isoform X2</fullName>
    </submittedName>
</protein>
<accession>A0A1U7YMB3</accession>
<dbReference type="Proteomes" id="UP000189701">
    <property type="component" value="Unplaced"/>
</dbReference>
<keyword evidence="1" id="KW-1185">Reference proteome</keyword>